<accession>A0A1J4T775</accession>
<dbReference type="Pfam" id="PF05973">
    <property type="entry name" value="Gp49"/>
    <property type="match status" value="1"/>
</dbReference>
<gene>
    <name evidence="1" type="ORF">AUJ35_02455</name>
</gene>
<comment type="caution">
    <text evidence="1">The sequence shown here is derived from an EMBL/GenBank/DDBJ whole genome shotgun (WGS) entry which is preliminary data.</text>
</comment>
<reference evidence="1 2" key="1">
    <citation type="journal article" date="2016" name="Environ. Microbiol.">
        <title>Genomic resolution of a cold subsurface aquifer community provides metabolic insights for novel microbes adapted to high CO concentrations.</title>
        <authorList>
            <person name="Probst A.J."/>
            <person name="Castelle C.J."/>
            <person name="Singh A."/>
            <person name="Brown C.T."/>
            <person name="Anantharaman K."/>
            <person name="Sharon I."/>
            <person name="Hug L.A."/>
            <person name="Burstein D."/>
            <person name="Emerson J.B."/>
            <person name="Thomas B.C."/>
            <person name="Banfield J.F."/>
        </authorList>
    </citation>
    <scope>NUCLEOTIDE SEQUENCE [LARGE SCALE GENOMIC DNA]</scope>
    <source>
        <strain evidence="1">CG1_02_41_21</strain>
    </source>
</reference>
<evidence type="ECO:0008006" key="3">
    <source>
        <dbReference type="Google" id="ProtNLM"/>
    </source>
</evidence>
<evidence type="ECO:0000313" key="2">
    <source>
        <dbReference type="Proteomes" id="UP000182860"/>
    </source>
</evidence>
<sequence length="134" mass="16478">MEVVYYFDNDLNLCPVKKYLELKDLNPDRKLRILAELDQKIEYVRQNDGRPMPPISEPLHNYSFFEIKTRKDRNIVIRVLYFRYKSQIVLLNAFEKPDNYNTTKEKKIIEKYYNLTNQYYNQFKLSPKNYEKYQ</sequence>
<evidence type="ECO:0000313" key="1">
    <source>
        <dbReference type="EMBL" id="OIO07225.1"/>
    </source>
</evidence>
<dbReference type="InterPro" id="IPR009241">
    <property type="entry name" value="HigB-like"/>
</dbReference>
<dbReference type="EMBL" id="MNUV01000046">
    <property type="protein sequence ID" value="OIO07225.1"/>
    <property type="molecule type" value="Genomic_DNA"/>
</dbReference>
<dbReference type="Proteomes" id="UP000182860">
    <property type="component" value="Unassembled WGS sequence"/>
</dbReference>
<proteinExistence type="predicted"/>
<protein>
    <recommendedName>
        <fullName evidence="3">Addiction module toxin RelE</fullName>
    </recommendedName>
</protein>
<name>A0A1J4T775_9BACT</name>
<organism evidence="1 2">
    <name type="scientific">Candidatus Falkowbacteria bacterium CG1_02_41_21</name>
    <dbReference type="NCBI Taxonomy" id="1805147"/>
    <lineage>
        <taxon>Bacteria</taxon>
        <taxon>Candidatus Falkowiibacteriota</taxon>
    </lineage>
</organism>
<dbReference type="AlphaFoldDB" id="A0A1J4T775"/>